<sequence>MEKSALKFSIDRILGHHTSKNDEDRKLCNISDSAQVCCRDTDNVCFNSFTGECKESDVSKPTDFRQYTRFAEETEEIEHKQVNVLNLSVPKLEPEMKNSNTHHLGQDDLHNEDSNDDVKMEKSHKKRSRAAFSHAQVFELERRFRHQRYLSGPERTDLAKSLKLTETQIKIWFQNRRYKTKRRQLHCDQSVPHPGKKCAVTLLVKDGKRLYGDCDIMRPVIFPSLSMQNQIDVQYYYYT</sequence>
<dbReference type="InterPro" id="IPR017970">
    <property type="entry name" value="Homeobox_CS"/>
</dbReference>
<name>A0A6J8EZ06_MYTCO</name>
<evidence type="ECO:0000313" key="13">
    <source>
        <dbReference type="Proteomes" id="UP000507470"/>
    </source>
</evidence>
<feature type="DNA-binding region" description="Homeobox" evidence="8">
    <location>
        <begin position="125"/>
        <end position="184"/>
    </location>
</feature>
<dbReference type="PROSITE" id="PS50071">
    <property type="entry name" value="HOMEOBOX_2"/>
    <property type="match status" value="1"/>
</dbReference>
<dbReference type="InterPro" id="IPR050394">
    <property type="entry name" value="Homeobox_NK-like"/>
</dbReference>
<evidence type="ECO:0000256" key="3">
    <source>
        <dbReference type="ARBA" id="ARBA00023155"/>
    </source>
</evidence>
<dbReference type="InterPro" id="IPR001356">
    <property type="entry name" value="HD"/>
</dbReference>
<dbReference type="SUPFAM" id="SSF46689">
    <property type="entry name" value="Homeodomain-like"/>
    <property type="match status" value="1"/>
</dbReference>
<organism evidence="12 13">
    <name type="scientific">Mytilus coruscus</name>
    <name type="common">Sea mussel</name>
    <dbReference type="NCBI Taxonomy" id="42192"/>
    <lineage>
        <taxon>Eukaryota</taxon>
        <taxon>Metazoa</taxon>
        <taxon>Spiralia</taxon>
        <taxon>Lophotrochozoa</taxon>
        <taxon>Mollusca</taxon>
        <taxon>Bivalvia</taxon>
        <taxon>Autobranchia</taxon>
        <taxon>Pteriomorphia</taxon>
        <taxon>Mytilida</taxon>
        <taxon>Mytiloidea</taxon>
        <taxon>Mytilidae</taxon>
        <taxon>Mytilinae</taxon>
        <taxon>Mytilus</taxon>
    </lineage>
</organism>
<evidence type="ECO:0000256" key="2">
    <source>
        <dbReference type="ARBA" id="ARBA00023125"/>
    </source>
</evidence>
<dbReference type="OrthoDB" id="6159439at2759"/>
<evidence type="ECO:0000256" key="8">
    <source>
        <dbReference type="PROSITE-ProRule" id="PRU00108"/>
    </source>
</evidence>
<gene>
    <name evidence="12" type="ORF">MCOR_57657</name>
</gene>
<keyword evidence="2 8" id="KW-0238">DNA-binding</keyword>
<dbReference type="GO" id="GO:0000981">
    <property type="term" value="F:DNA-binding transcription factor activity, RNA polymerase II-specific"/>
    <property type="evidence" value="ECO:0007669"/>
    <property type="project" value="InterPro"/>
</dbReference>
<evidence type="ECO:0000256" key="9">
    <source>
        <dbReference type="RuleBase" id="RU000682"/>
    </source>
</evidence>
<dbReference type="CDD" id="cd00086">
    <property type="entry name" value="homeodomain"/>
    <property type="match status" value="1"/>
</dbReference>
<feature type="region of interest" description="Disordered" evidence="10">
    <location>
        <begin position="95"/>
        <end position="117"/>
    </location>
</feature>
<dbReference type="PROSITE" id="PS00027">
    <property type="entry name" value="HOMEOBOX_1"/>
    <property type="match status" value="1"/>
</dbReference>
<evidence type="ECO:0000313" key="12">
    <source>
        <dbReference type="EMBL" id="CAC5425878.1"/>
    </source>
</evidence>
<dbReference type="InterPro" id="IPR020479">
    <property type="entry name" value="HD_metazoa"/>
</dbReference>
<dbReference type="GO" id="GO:0005634">
    <property type="term" value="C:nucleus"/>
    <property type="evidence" value="ECO:0007669"/>
    <property type="project" value="UniProtKB-SubCell"/>
</dbReference>
<reference evidence="12 13" key="1">
    <citation type="submission" date="2020-06" db="EMBL/GenBank/DDBJ databases">
        <authorList>
            <person name="Li R."/>
            <person name="Bekaert M."/>
        </authorList>
    </citation>
    <scope>NUCLEOTIDE SEQUENCE [LARGE SCALE GENOMIC DNA]</scope>
    <source>
        <strain evidence="13">wild</strain>
    </source>
</reference>
<dbReference type="Pfam" id="PF00046">
    <property type="entry name" value="Homeodomain"/>
    <property type="match status" value="1"/>
</dbReference>
<dbReference type="GO" id="GO:0000978">
    <property type="term" value="F:RNA polymerase II cis-regulatory region sequence-specific DNA binding"/>
    <property type="evidence" value="ECO:0007669"/>
    <property type="project" value="TreeGrafter"/>
</dbReference>
<evidence type="ECO:0000256" key="10">
    <source>
        <dbReference type="SAM" id="MobiDB-lite"/>
    </source>
</evidence>
<evidence type="ECO:0000256" key="6">
    <source>
        <dbReference type="ARBA" id="ARBA00067519"/>
    </source>
</evidence>
<evidence type="ECO:0000259" key="11">
    <source>
        <dbReference type="PROSITE" id="PS50071"/>
    </source>
</evidence>
<comment type="similarity">
    <text evidence="5">Belongs to the NK-3 homeobox family.</text>
</comment>
<protein>
    <recommendedName>
        <fullName evidence="6">Homeobox protein Nkx-3.2</fullName>
    </recommendedName>
    <alternativeName>
        <fullName evidence="7">Bagpipe homeobox protein homolog 1</fullName>
    </alternativeName>
</protein>
<dbReference type="PANTHER" id="PTHR24340">
    <property type="entry name" value="HOMEOBOX PROTEIN NKX"/>
    <property type="match status" value="1"/>
</dbReference>
<dbReference type="GO" id="GO:0030154">
    <property type="term" value="P:cell differentiation"/>
    <property type="evidence" value="ECO:0007669"/>
    <property type="project" value="TreeGrafter"/>
</dbReference>
<dbReference type="FunFam" id="1.10.10.60:FF:000225">
    <property type="entry name" value="NK3 homeobox 2"/>
    <property type="match status" value="1"/>
</dbReference>
<evidence type="ECO:0000256" key="7">
    <source>
        <dbReference type="ARBA" id="ARBA00081047"/>
    </source>
</evidence>
<accession>A0A6J8EZ06</accession>
<dbReference type="Gene3D" id="1.10.10.60">
    <property type="entry name" value="Homeodomain-like"/>
    <property type="match status" value="1"/>
</dbReference>
<dbReference type="PANTHER" id="PTHR24340:SF73">
    <property type="entry name" value="HOMEOBOX PROTEIN BAGPIPE-RELATED"/>
    <property type="match status" value="1"/>
</dbReference>
<feature type="compositionally biased region" description="Basic and acidic residues" evidence="10">
    <location>
        <begin position="104"/>
        <end position="117"/>
    </location>
</feature>
<dbReference type="GO" id="GO:0048731">
    <property type="term" value="P:system development"/>
    <property type="evidence" value="ECO:0007669"/>
    <property type="project" value="UniProtKB-ARBA"/>
</dbReference>
<feature type="domain" description="Homeobox" evidence="11">
    <location>
        <begin position="123"/>
        <end position="183"/>
    </location>
</feature>
<dbReference type="SMART" id="SM00389">
    <property type="entry name" value="HOX"/>
    <property type="match status" value="1"/>
</dbReference>
<dbReference type="Proteomes" id="UP000507470">
    <property type="component" value="Unassembled WGS sequence"/>
</dbReference>
<evidence type="ECO:0000256" key="4">
    <source>
        <dbReference type="ARBA" id="ARBA00023242"/>
    </source>
</evidence>
<keyword evidence="3 8" id="KW-0371">Homeobox</keyword>
<dbReference type="AlphaFoldDB" id="A0A6J8EZ06"/>
<evidence type="ECO:0000256" key="5">
    <source>
        <dbReference type="ARBA" id="ARBA00061541"/>
    </source>
</evidence>
<evidence type="ECO:0000256" key="1">
    <source>
        <dbReference type="ARBA" id="ARBA00004123"/>
    </source>
</evidence>
<dbReference type="InterPro" id="IPR009057">
    <property type="entry name" value="Homeodomain-like_sf"/>
</dbReference>
<comment type="subcellular location">
    <subcellularLocation>
        <location evidence="1 8 9">Nucleus</location>
    </subcellularLocation>
</comment>
<dbReference type="EMBL" id="CACVKT020010330">
    <property type="protein sequence ID" value="CAC5425878.1"/>
    <property type="molecule type" value="Genomic_DNA"/>
</dbReference>
<proteinExistence type="inferred from homology"/>
<keyword evidence="13" id="KW-1185">Reference proteome</keyword>
<keyword evidence="4 8" id="KW-0539">Nucleus</keyword>
<dbReference type="PRINTS" id="PR00024">
    <property type="entry name" value="HOMEOBOX"/>
</dbReference>